<dbReference type="RefSeq" id="WP_199720011.1">
    <property type="nucleotide sequence ID" value="NZ_RJKN01000003.1"/>
</dbReference>
<evidence type="ECO:0008006" key="3">
    <source>
        <dbReference type="Google" id="ProtNLM"/>
    </source>
</evidence>
<reference evidence="1 2" key="1">
    <citation type="journal article" date="2015" name="Stand. Genomic Sci.">
        <title>Genomic Encyclopedia of Bacterial and Archaeal Type Strains, Phase III: the genomes of soil and plant-associated and newly described type strains.</title>
        <authorList>
            <person name="Whitman W.B."/>
            <person name="Woyke T."/>
            <person name="Klenk H.P."/>
            <person name="Zhou Y."/>
            <person name="Lilburn T.G."/>
            <person name="Beck B.J."/>
            <person name="De Vos P."/>
            <person name="Vandamme P."/>
            <person name="Eisen J.A."/>
            <person name="Garrity G."/>
            <person name="Hugenholtz P."/>
            <person name="Kyrpides N.C."/>
        </authorList>
    </citation>
    <scope>NUCLEOTIDE SEQUENCE [LARGE SCALE GENOMIC DNA]</scope>
    <source>
        <strain evidence="1 2">CECT 7306</strain>
    </source>
</reference>
<dbReference type="InParanoid" id="A0A3N1HMR3"/>
<comment type="caution">
    <text evidence="1">The sequence shown here is derived from an EMBL/GenBank/DDBJ whole genome shotgun (WGS) entry which is preliminary data.</text>
</comment>
<evidence type="ECO:0000313" key="1">
    <source>
        <dbReference type="EMBL" id="ROP43798.1"/>
    </source>
</evidence>
<keyword evidence="2" id="KW-1185">Reference proteome</keyword>
<accession>A0A3N1HMR3</accession>
<dbReference type="AlphaFoldDB" id="A0A3N1HMR3"/>
<proteinExistence type="predicted"/>
<name>A0A3N1HMR3_9ACTN</name>
<organism evidence="1 2">
    <name type="scientific">Pseudokineococcus lusitanus</name>
    <dbReference type="NCBI Taxonomy" id="763993"/>
    <lineage>
        <taxon>Bacteria</taxon>
        <taxon>Bacillati</taxon>
        <taxon>Actinomycetota</taxon>
        <taxon>Actinomycetes</taxon>
        <taxon>Kineosporiales</taxon>
        <taxon>Kineosporiaceae</taxon>
        <taxon>Pseudokineococcus</taxon>
    </lineage>
</organism>
<evidence type="ECO:0000313" key="2">
    <source>
        <dbReference type="Proteomes" id="UP000276232"/>
    </source>
</evidence>
<dbReference type="Proteomes" id="UP000276232">
    <property type="component" value="Unassembled WGS sequence"/>
</dbReference>
<protein>
    <recommendedName>
        <fullName evidence="3">3-methyladenine DNA glycosylase</fullName>
    </recommendedName>
</protein>
<dbReference type="EMBL" id="RJKN01000003">
    <property type="protein sequence ID" value="ROP43798.1"/>
    <property type="molecule type" value="Genomic_DNA"/>
</dbReference>
<sequence length="326" mass="35643">MTSAPAATADVVDVLAEDVWVARAEAHREAVEMLTAGHRERATAGRPHPVEDFLFTYYRFRPGQLARWHPGAGVVLTGPAARERRSWRGYVPWAGDGADGVVVDPVAAVPRPDRLRHVRDVVAATRERPAELGCFGLHEWAMVHGSGADPSVLRHEGQPLRLGAAATDAVVEEGARRGWLRCTHVDAFRFYPGSAVALSPLRPTRDTQPLLEQPGCLHAGMDLYRAAFLLVPLAPSSLVLDAFRHARDIRELDMRASPYDLSAYDRTPVRVETPEGRAEYAATQRALAVRGQALRDRLLPLLDRAVAGTTQGVGETTTAPLQRSQE</sequence>
<gene>
    <name evidence="1" type="ORF">EDC03_1394</name>
</gene>